<dbReference type="InterPro" id="IPR045569">
    <property type="entry name" value="Metalloprtase-TldD/E_C"/>
</dbReference>
<evidence type="ECO:0000259" key="2">
    <source>
        <dbReference type="Pfam" id="PF01523"/>
    </source>
</evidence>
<keyword evidence="6" id="KW-1185">Reference proteome</keyword>
<dbReference type="GO" id="GO:0005829">
    <property type="term" value="C:cytosol"/>
    <property type="evidence" value="ECO:0007669"/>
    <property type="project" value="TreeGrafter"/>
</dbReference>
<dbReference type="OrthoDB" id="9803618at2"/>
<dbReference type="GO" id="GO:0008237">
    <property type="term" value="F:metallopeptidase activity"/>
    <property type="evidence" value="ECO:0007669"/>
    <property type="project" value="InterPro"/>
</dbReference>
<dbReference type="InterPro" id="IPR002510">
    <property type="entry name" value="Metalloprtase-TldD/E_N"/>
</dbReference>
<dbReference type="SUPFAM" id="SSF111283">
    <property type="entry name" value="Putative modulator of DNA gyrase, PmbA/TldD"/>
    <property type="match status" value="1"/>
</dbReference>
<dbReference type="Pfam" id="PF01523">
    <property type="entry name" value="PmbA_TldD_1st"/>
    <property type="match status" value="1"/>
</dbReference>
<proteinExistence type="inferred from homology"/>
<evidence type="ECO:0000256" key="1">
    <source>
        <dbReference type="ARBA" id="ARBA00005836"/>
    </source>
</evidence>
<gene>
    <name evidence="5" type="ORF">DF185_22145</name>
</gene>
<dbReference type="PANTHER" id="PTHR43421:SF1">
    <property type="entry name" value="METALLOPROTEASE PMBA"/>
    <property type="match status" value="1"/>
</dbReference>
<evidence type="ECO:0000259" key="3">
    <source>
        <dbReference type="Pfam" id="PF19289"/>
    </source>
</evidence>
<dbReference type="Pfam" id="PF19290">
    <property type="entry name" value="PmbA_TldD_2nd"/>
    <property type="match status" value="1"/>
</dbReference>
<dbReference type="InterPro" id="IPR045570">
    <property type="entry name" value="Metalloprtase-TldD/E_cen_dom"/>
</dbReference>
<evidence type="ECO:0000313" key="5">
    <source>
        <dbReference type="EMBL" id="PXX95422.1"/>
    </source>
</evidence>
<feature type="domain" description="Metalloprotease TldD/E N-terminal" evidence="2">
    <location>
        <begin position="26"/>
        <end position="86"/>
    </location>
</feature>
<organism evidence="5 6">
    <name type="scientific">Marinifilum breve</name>
    <dbReference type="NCBI Taxonomy" id="2184082"/>
    <lineage>
        <taxon>Bacteria</taxon>
        <taxon>Pseudomonadati</taxon>
        <taxon>Bacteroidota</taxon>
        <taxon>Bacteroidia</taxon>
        <taxon>Marinilabiliales</taxon>
        <taxon>Marinifilaceae</taxon>
    </lineage>
</organism>
<comment type="similarity">
    <text evidence="1">Belongs to the peptidase U62 family.</text>
</comment>
<dbReference type="InterPro" id="IPR036059">
    <property type="entry name" value="TldD/PmbA_sf"/>
</dbReference>
<name>A0A2V4A512_9BACT</name>
<dbReference type="InterPro" id="IPR047657">
    <property type="entry name" value="PmbA"/>
</dbReference>
<reference evidence="5 6" key="1">
    <citation type="submission" date="2018-05" db="EMBL/GenBank/DDBJ databases">
        <title>Marinifilum breve JC075T sp. nov., a marine bacterium isolated from Yongle Blue Hole in the South China Sea.</title>
        <authorList>
            <person name="Fu T."/>
        </authorList>
    </citation>
    <scope>NUCLEOTIDE SEQUENCE [LARGE SCALE GENOMIC DNA]</scope>
    <source>
        <strain evidence="5 6">JC075</strain>
    </source>
</reference>
<sequence>MKDNKKMELAQWASEYASKNGAKEVSVSVYDSKESEVEVRKQKIEKIQESIESGLSIKLYVNGKYSTHSTNRLKKSELEKFINEAILGTNYLAEDKYRSLPDRHLCYDGEEKDLKLFDSNYDSIDPRQKIDLAMAVEAETLDMDDRIISVSGSYGDGMYRSYMVLSNGVEGYKESTSYSVSGSASINGGDSRPSDYHYNSARFWNQLSGEGVGKYAVERALQKIGAKTIKSGKMEMLIENRSVGRVFGSLMQPLYGRNIQQKRSFLDGKIGHKIASDLLSITDNPFIESGRNSRLYDRDGLAARKMTVIENGVLRSYYIGDYYGKKLDMQPTTSSPSNLIFGKGSKDINGLTRDMKEGILVTGFNGGNSNPATGDFSVGVEGFYVKNGEVLHPIVGMNVSGNHKVIWNQLIALGNDPLTDRSWQTPSMLFEGIDFSGL</sequence>
<dbReference type="EMBL" id="QFLI01000015">
    <property type="protein sequence ID" value="PXX95422.1"/>
    <property type="molecule type" value="Genomic_DNA"/>
</dbReference>
<dbReference type="GO" id="GO:0006508">
    <property type="term" value="P:proteolysis"/>
    <property type="evidence" value="ECO:0007669"/>
    <property type="project" value="InterPro"/>
</dbReference>
<dbReference type="RefSeq" id="WP_110363805.1">
    <property type="nucleotide sequence ID" value="NZ_QFLI01000015.1"/>
</dbReference>
<feature type="domain" description="Metalloprotease TldD/E central" evidence="4">
    <location>
        <begin position="122"/>
        <end position="223"/>
    </location>
</feature>
<dbReference type="PANTHER" id="PTHR43421">
    <property type="entry name" value="METALLOPROTEASE PMBA"/>
    <property type="match status" value="1"/>
</dbReference>
<dbReference type="Gene3D" id="3.30.2290.10">
    <property type="entry name" value="PmbA/TldD superfamily"/>
    <property type="match status" value="1"/>
</dbReference>
<dbReference type="Pfam" id="PF19289">
    <property type="entry name" value="PmbA_TldD_3rd"/>
    <property type="match status" value="1"/>
</dbReference>
<accession>A0A2V4A512</accession>
<evidence type="ECO:0000313" key="6">
    <source>
        <dbReference type="Proteomes" id="UP000248079"/>
    </source>
</evidence>
<evidence type="ECO:0000259" key="4">
    <source>
        <dbReference type="Pfam" id="PF19290"/>
    </source>
</evidence>
<comment type="caution">
    <text evidence="5">The sequence shown here is derived from an EMBL/GenBank/DDBJ whole genome shotgun (WGS) entry which is preliminary data.</text>
</comment>
<protein>
    <submittedName>
        <fullName evidence="5">TldD/PmbA family protein</fullName>
    </submittedName>
</protein>
<dbReference type="Proteomes" id="UP000248079">
    <property type="component" value="Unassembled WGS sequence"/>
</dbReference>
<dbReference type="InterPro" id="IPR035068">
    <property type="entry name" value="TldD/PmbA_N"/>
</dbReference>
<dbReference type="AlphaFoldDB" id="A0A2V4A512"/>
<feature type="domain" description="Metalloprotease TldD/E C-terminal" evidence="3">
    <location>
        <begin position="231"/>
        <end position="437"/>
    </location>
</feature>